<protein>
    <submittedName>
        <fullName evidence="2">Uncharacterized protein</fullName>
    </submittedName>
</protein>
<sequence>MHPPPATTQDVIRNGLEWGYYDGHQSDESNFKMMSETPFDTSKTASLTKRSSSSSNYSDDETLAIMESLPYMEAEPEKRHDDYSVAESDEEDMALLADALSAEIAQPIPPTSVINEMERPSSTDVFDPNLQRSSPTSNEHGKSDGKRNPSDEEELLDYDVEWDNVLECLPSLPRDPSLPKRPDIVHQEKETSTNAELQPYNTNLHATSSSHGGKPQPFSRPPFPNPVRNKSPVAGVSNSHVLRTCFRIGQMVNESSRCLKAGVEPTFELYARVTYSSRELLSRVQHFQFMDLFKEQLPYPTGMLSGWRTGSLLDRESAVFLEASDGGSDGAEAMVRMCRCIGKLRPDNKMQMGWIVVVLRIQEVGWDEIGGIKRTVCRE</sequence>
<reference evidence="2" key="1">
    <citation type="submission" date="2023-06" db="EMBL/GenBank/DDBJ databases">
        <title>Genome-scale phylogeny and comparative genomics of the fungal order Sordariales.</title>
        <authorList>
            <consortium name="Lawrence Berkeley National Laboratory"/>
            <person name="Hensen N."/>
            <person name="Bonometti L."/>
            <person name="Westerberg I."/>
            <person name="Brannstrom I.O."/>
            <person name="Guillou S."/>
            <person name="Cros-Aarteil S."/>
            <person name="Calhoun S."/>
            <person name="Haridas S."/>
            <person name="Kuo A."/>
            <person name="Mondo S."/>
            <person name="Pangilinan J."/>
            <person name="Riley R."/>
            <person name="LaButti K."/>
            <person name="Andreopoulos B."/>
            <person name="Lipzen A."/>
            <person name="Chen C."/>
            <person name="Yanf M."/>
            <person name="Daum C."/>
            <person name="Ng V."/>
            <person name="Clum A."/>
            <person name="Steindorff A."/>
            <person name="Ohm R."/>
            <person name="Martin F."/>
            <person name="Silar P."/>
            <person name="Natvig D."/>
            <person name="Lalanne C."/>
            <person name="Gautier V."/>
            <person name="Ament-velasquez S.L."/>
            <person name="Kruys A."/>
            <person name="Hutchinson M.I."/>
            <person name="Powell A.J."/>
            <person name="Barry K."/>
            <person name="Miller A.N."/>
            <person name="Grigoriev I.V."/>
            <person name="Debuchy R."/>
            <person name="Gladieux P."/>
            <person name="Thoren M.H."/>
            <person name="Johannesson H."/>
        </authorList>
    </citation>
    <scope>NUCLEOTIDE SEQUENCE</scope>
    <source>
        <strain evidence="2">SMH3391-2</strain>
    </source>
</reference>
<evidence type="ECO:0000313" key="3">
    <source>
        <dbReference type="Proteomes" id="UP001174934"/>
    </source>
</evidence>
<proteinExistence type="predicted"/>
<gene>
    <name evidence="2" type="ORF">B0T17DRAFT_524551</name>
</gene>
<dbReference type="AlphaFoldDB" id="A0AA39X842"/>
<name>A0AA39X842_9PEZI</name>
<evidence type="ECO:0000256" key="1">
    <source>
        <dbReference type="SAM" id="MobiDB-lite"/>
    </source>
</evidence>
<dbReference type="EMBL" id="JAULSR010000002">
    <property type="protein sequence ID" value="KAK0629072.1"/>
    <property type="molecule type" value="Genomic_DNA"/>
</dbReference>
<accession>A0AA39X842</accession>
<dbReference type="Proteomes" id="UP001174934">
    <property type="component" value="Unassembled WGS sequence"/>
</dbReference>
<feature type="region of interest" description="Disordered" evidence="1">
    <location>
        <begin position="25"/>
        <end position="88"/>
    </location>
</feature>
<feature type="compositionally biased region" description="Low complexity" evidence="1">
    <location>
        <begin position="41"/>
        <end position="57"/>
    </location>
</feature>
<feature type="compositionally biased region" description="Basic and acidic residues" evidence="1">
    <location>
        <begin position="139"/>
        <end position="150"/>
    </location>
</feature>
<feature type="region of interest" description="Disordered" evidence="1">
    <location>
        <begin position="108"/>
        <end position="151"/>
    </location>
</feature>
<evidence type="ECO:0000313" key="2">
    <source>
        <dbReference type="EMBL" id="KAK0629072.1"/>
    </source>
</evidence>
<organism evidence="2 3">
    <name type="scientific">Bombardia bombarda</name>
    <dbReference type="NCBI Taxonomy" id="252184"/>
    <lineage>
        <taxon>Eukaryota</taxon>
        <taxon>Fungi</taxon>
        <taxon>Dikarya</taxon>
        <taxon>Ascomycota</taxon>
        <taxon>Pezizomycotina</taxon>
        <taxon>Sordariomycetes</taxon>
        <taxon>Sordariomycetidae</taxon>
        <taxon>Sordariales</taxon>
        <taxon>Lasiosphaeriaceae</taxon>
        <taxon>Bombardia</taxon>
    </lineage>
</organism>
<feature type="compositionally biased region" description="Polar residues" evidence="1">
    <location>
        <begin position="122"/>
        <end position="138"/>
    </location>
</feature>
<comment type="caution">
    <text evidence="2">The sequence shown here is derived from an EMBL/GenBank/DDBJ whole genome shotgun (WGS) entry which is preliminary data.</text>
</comment>
<keyword evidence="3" id="KW-1185">Reference proteome</keyword>